<dbReference type="PROSITE" id="PS50097">
    <property type="entry name" value="BTB"/>
    <property type="match status" value="1"/>
</dbReference>
<dbReference type="SUPFAM" id="SSF54695">
    <property type="entry name" value="POZ domain"/>
    <property type="match status" value="1"/>
</dbReference>
<feature type="region of interest" description="Disordered" evidence="1">
    <location>
        <begin position="1"/>
        <end position="36"/>
    </location>
</feature>
<evidence type="ECO:0000313" key="3">
    <source>
        <dbReference type="EMBL" id="KAL1600977.1"/>
    </source>
</evidence>
<feature type="domain" description="BTB" evidence="2">
    <location>
        <begin position="46"/>
        <end position="120"/>
    </location>
</feature>
<sequence length="161" mass="17970">MSPASTPSPTANGRKPDAVSTLTPPTGTKRKLRDPNLETLTIDPHYDLTLIVGTPEHLHGQRAFRVSKSSMRHVSDVWTAMLTGDWAESNQNEIEFPDDSWQSFLVVLNITHFQISSLPEILNLHGLHHLALFTDRYNLSKAVRIGLDIKQWLHNCGGPGE</sequence>
<dbReference type="Proteomes" id="UP001521222">
    <property type="component" value="Unassembled WGS sequence"/>
</dbReference>
<comment type="caution">
    <text evidence="3">The sequence shown here is derived from an EMBL/GenBank/DDBJ whole genome shotgun (WGS) entry which is preliminary data.</text>
</comment>
<organism evidence="3 4">
    <name type="scientific">Nothophoma quercina</name>
    <dbReference type="NCBI Taxonomy" id="749835"/>
    <lineage>
        <taxon>Eukaryota</taxon>
        <taxon>Fungi</taxon>
        <taxon>Dikarya</taxon>
        <taxon>Ascomycota</taxon>
        <taxon>Pezizomycotina</taxon>
        <taxon>Dothideomycetes</taxon>
        <taxon>Pleosporomycetidae</taxon>
        <taxon>Pleosporales</taxon>
        <taxon>Pleosporineae</taxon>
        <taxon>Didymellaceae</taxon>
        <taxon>Nothophoma</taxon>
    </lineage>
</organism>
<gene>
    <name evidence="3" type="ORF">SLS59_005643</name>
</gene>
<dbReference type="EMBL" id="JAKIXB020000017">
    <property type="protein sequence ID" value="KAL1600977.1"/>
    <property type="molecule type" value="Genomic_DNA"/>
</dbReference>
<feature type="compositionally biased region" description="Polar residues" evidence="1">
    <location>
        <begin position="1"/>
        <end position="11"/>
    </location>
</feature>
<reference evidence="3 4" key="1">
    <citation type="submission" date="2024-02" db="EMBL/GenBank/DDBJ databases">
        <title>De novo assembly and annotation of 12 fungi associated with fruit tree decline syndrome in Ontario, Canada.</title>
        <authorList>
            <person name="Sulman M."/>
            <person name="Ellouze W."/>
            <person name="Ilyukhin E."/>
        </authorList>
    </citation>
    <scope>NUCLEOTIDE SEQUENCE [LARGE SCALE GENOMIC DNA]</scope>
    <source>
        <strain evidence="3 4">M97-236</strain>
    </source>
</reference>
<evidence type="ECO:0000256" key="1">
    <source>
        <dbReference type="SAM" id="MobiDB-lite"/>
    </source>
</evidence>
<protein>
    <recommendedName>
        <fullName evidence="2">BTB domain-containing protein</fullName>
    </recommendedName>
</protein>
<accession>A0ABR3R9B8</accession>
<proteinExistence type="predicted"/>
<evidence type="ECO:0000313" key="4">
    <source>
        <dbReference type="Proteomes" id="UP001521222"/>
    </source>
</evidence>
<dbReference type="Gene3D" id="3.30.710.10">
    <property type="entry name" value="Potassium Channel Kv1.1, Chain A"/>
    <property type="match status" value="1"/>
</dbReference>
<dbReference type="InterPro" id="IPR011333">
    <property type="entry name" value="SKP1/BTB/POZ_sf"/>
</dbReference>
<keyword evidence="4" id="KW-1185">Reference proteome</keyword>
<evidence type="ECO:0000259" key="2">
    <source>
        <dbReference type="PROSITE" id="PS50097"/>
    </source>
</evidence>
<name>A0ABR3R9B8_9PLEO</name>
<dbReference type="InterPro" id="IPR000210">
    <property type="entry name" value="BTB/POZ_dom"/>
</dbReference>